<feature type="domain" description="SecA family profile" evidence="14">
    <location>
        <begin position="80"/>
        <end position="670"/>
    </location>
</feature>
<dbReference type="InterPro" id="IPR000185">
    <property type="entry name" value="SecA"/>
</dbReference>
<dbReference type="GO" id="GO:0006605">
    <property type="term" value="P:protein targeting"/>
    <property type="evidence" value="ECO:0007669"/>
    <property type="project" value="UniProtKB-UniRule"/>
</dbReference>
<keyword evidence="8 10" id="KW-0811">Translocation</keyword>
<evidence type="ECO:0000256" key="1">
    <source>
        <dbReference type="ARBA" id="ARBA00022448"/>
    </source>
</evidence>
<feature type="binding site" evidence="10">
    <location>
        <position position="592"/>
    </location>
    <ligand>
        <name>ATP</name>
        <dbReference type="ChEBI" id="CHEBI:30616"/>
    </ligand>
</feature>
<dbReference type="PANTHER" id="PTHR30612">
    <property type="entry name" value="SECA INNER MEMBRANE COMPONENT OF SEC PROTEIN SECRETION SYSTEM"/>
    <property type="match status" value="1"/>
</dbReference>
<dbReference type="GO" id="GO:0008564">
    <property type="term" value="F:protein-exporting ATPase activity"/>
    <property type="evidence" value="ECO:0007669"/>
    <property type="project" value="UniProtKB-EC"/>
</dbReference>
<dbReference type="InterPro" id="IPR011115">
    <property type="entry name" value="SecA_DEAD"/>
</dbReference>
<dbReference type="GO" id="GO:0031522">
    <property type="term" value="C:cell envelope Sec protein transport complex"/>
    <property type="evidence" value="ECO:0007669"/>
    <property type="project" value="TreeGrafter"/>
</dbReference>
<dbReference type="InterPro" id="IPR044722">
    <property type="entry name" value="SecA_SF2_C"/>
</dbReference>
<evidence type="ECO:0000256" key="2">
    <source>
        <dbReference type="ARBA" id="ARBA00022475"/>
    </source>
</evidence>
<evidence type="ECO:0000256" key="6">
    <source>
        <dbReference type="ARBA" id="ARBA00022927"/>
    </source>
</evidence>
<keyword evidence="7 10" id="KW-1278">Translocase</keyword>
<dbReference type="CDD" id="cd18803">
    <property type="entry name" value="SF2_C_secA"/>
    <property type="match status" value="1"/>
</dbReference>
<dbReference type="InterPro" id="IPR011130">
    <property type="entry name" value="SecA_preprotein_X-link_dom"/>
</dbReference>
<name>A0A932CLV9_UNCTE</name>
<comment type="subcellular location">
    <subcellularLocation>
        <location evidence="10">Cell membrane</location>
        <topology evidence="10">Peripheral membrane protein</topology>
        <orientation evidence="10">Cytoplasmic side</orientation>
    </subcellularLocation>
    <subcellularLocation>
        <location evidence="10">Cytoplasm</location>
    </subcellularLocation>
    <text evidence="10">Distribution is 50-50.</text>
</comment>
<dbReference type="PROSITE" id="PS51194">
    <property type="entry name" value="HELICASE_CTER"/>
    <property type="match status" value="1"/>
</dbReference>
<evidence type="ECO:0000256" key="7">
    <source>
        <dbReference type="ARBA" id="ARBA00022967"/>
    </source>
</evidence>
<keyword evidence="9 10" id="KW-0472">Membrane</keyword>
<dbReference type="PROSITE" id="PS51196">
    <property type="entry name" value="SECA_MOTOR_DEAD"/>
    <property type="match status" value="1"/>
</dbReference>
<evidence type="ECO:0000313" key="16">
    <source>
        <dbReference type="Proteomes" id="UP000769766"/>
    </source>
</evidence>
<dbReference type="SMART" id="SM00957">
    <property type="entry name" value="SecA_DEAD"/>
    <property type="match status" value="1"/>
</dbReference>
<keyword evidence="1 10" id="KW-0813">Transport</keyword>
<dbReference type="PROSITE" id="PS51192">
    <property type="entry name" value="HELICASE_ATP_BIND_1"/>
    <property type="match status" value="1"/>
</dbReference>
<dbReference type="Gene3D" id="3.90.1440.10">
    <property type="entry name" value="SecA, preprotein cross-linking domain"/>
    <property type="match status" value="1"/>
</dbReference>
<dbReference type="GO" id="GO:0005524">
    <property type="term" value="F:ATP binding"/>
    <property type="evidence" value="ECO:0007669"/>
    <property type="project" value="UniProtKB-UniRule"/>
</dbReference>
<evidence type="ECO:0000256" key="8">
    <source>
        <dbReference type="ARBA" id="ARBA00023010"/>
    </source>
</evidence>
<evidence type="ECO:0000259" key="13">
    <source>
        <dbReference type="PROSITE" id="PS51194"/>
    </source>
</evidence>
<dbReference type="SUPFAM" id="SSF52540">
    <property type="entry name" value="P-loop containing nucleoside triphosphate hydrolases"/>
    <property type="match status" value="2"/>
</dbReference>
<feature type="region of interest" description="Disordered" evidence="11">
    <location>
        <begin position="20"/>
        <end position="59"/>
    </location>
</feature>
<proteinExistence type="inferred from homology"/>
<dbReference type="HAMAP" id="MF_01382">
    <property type="entry name" value="SecA"/>
    <property type="match status" value="1"/>
</dbReference>
<dbReference type="GO" id="GO:0043952">
    <property type="term" value="P:protein transport by the Sec complex"/>
    <property type="evidence" value="ECO:0007669"/>
    <property type="project" value="TreeGrafter"/>
</dbReference>
<dbReference type="Proteomes" id="UP000769766">
    <property type="component" value="Unassembled WGS sequence"/>
</dbReference>
<evidence type="ECO:0000256" key="4">
    <source>
        <dbReference type="ARBA" id="ARBA00022741"/>
    </source>
</evidence>
<organism evidence="15 16">
    <name type="scientific">Tectimicrobiota bacterium</name>
    <dbReference type="NCBI Taxonomy" id="2528274"/>
    <lineage>
        <taxon>Bacteria</taxon>
        <taxon>Pseudomonadati</taxon>
        <taxon>Nitrospinota/Tectimicrobiota group</taxon>
        <taxon>Candidatus Tectimicrobiota</taxon>
    </lineage>
</organism>
<sequence length="714" mass="79210">MPPAAPLGCAWSCATPATACPPASSARSASLPGRPPSDPFPFQGGPQVIPRPTRRPTFEVPRGAYPERVEPRKGRLDQLAARATGGLARWLRTHSQRWERIARLVAAEGPALEGIGDQKVRELSQELRRQLRREGFRAELVARAFALVREVAGRTLGQRHFDVQLIGGWVLLNGMVAEMETGEGKTLTATLAASTAALAGLPVHVITVNDYLAARDAEWMGPIYRALGLTVGLIAHGMDPQARRAAYGCEVTYCTNKEVVFDYLRDRIALGRQPGRIHLQLERLYGEQARVRQLLLRGLCYAIVDEADSVLIDEARTPLIISGTGGGATEQPIYQAALSLAGQLEAGSDFALEGSERRIRLTPAGEARLGELAHPLGGVWTGRHRREELVRQALTAQHLFLRDKHYLVRDEKVQIIDEYTGRIMEDRSWEHGLHQLIEAKEGCPLTPRRDSLARISYQRFFRRYLRLSGMTGTMREMARELWSVYRLAVVSIPTNRPLRRRRHPDRVYPTAAVKWKAVVEQIASLHREGRPILVGTRSVAASEHLGQLLTGSGLPHRVLNARQDQEEAQIVAQAGEPGRITVATNLAGRGTDIRLSPGVAELGGLHVIATERHEARRIDRQLFGRCGRQGDPGSCQAILSPEDEIVALYGGRLWRRLTAAMAHAPGHPLPSWIGRLAFRRAQRAAERLHSRIRRDLLKLDEQLDSTLAFSGRRE</sequence>
<evidence type="ECO:0000256" key="9">
    <source>
        <dbReference type="ARBA" id="ARBA00023136"/>
    </source>
</evidence>
<feature type="binding site" evidence="10">
    <location>
        <begin position="182"/>
        <end position="186"/>
    </location>
    <ligand>
        <name>ATP</name>
        <dbReference type="ChEBI" id="CHEBI:30616"/>
    </ligand>
</feature>
<dbReference type="InterPro" id="IPR036670">
    <property type="entry name" value="SecA_X-link_sf"/>
</dbReference>
<reference evidence="15" key="1">
    <citation type="submission" date="2020-07" db="EMBL/GenBank/DDBJ databases">
        <title>Huge and variable diversity of episymbiotic CPR bacteria and DPANN archaea in groundwater ecosystems.</title>
        <authorList>
            <person name="He C.Y."/>
            <person name="Keren R."/>
            <person name="Whittaker M."/>
            <person name="Farag I.F."/>
            <person name="Doudna J."/>
            <person name="Cate J.H.D."/>
            <person name="Banfield J.F."/>
        </authorList>
    </citation>
    <scope>NUCLEOTIDE SEQUENCE</scope>
    <source>
        <strain evidence="15">NC_groundwater_672_Ag_B-0.1um_62_36</strain>
    </source>
</reference>
<evidence type="ECO:0000259" key="14">
    <source>
        <dbReference type="PROSITE" id="PS51196"/>
    </source>
</evidence>
<dbReference type="Gene3D" id="3.40.50.300">
    <property type="entry name" value="P-loop containing nucleotide triphosphate hydrolases"/>
    <property type="match status" value="2"/>
</dbReference>
<dbReference type="GO" id="GO:0017038">
    <property type="term" value="P:protein import"/>
    <property type="evidence" value="ECO:0007669"/>
    <property type="project" value="InterPro"/>
</dbReference>
<dbReference type="SMART" id="SM00958">
    <property type="entry name" value="SecA_PP_bind"/>
    <property type="match status" value="1"/>
</dbReference>
<dbReference type="Pfam" id="PF01043">
    <property type="entry name" value="SecA_PP_bind"/>
    <property type="match status" value="1"/>
</dbReference>
<comment type="function">
    <text evidence="10">Part of the Sec protein translocase complex. Interacts with the SecYEG preprotein conducting channel. Has a central role in coupling the hydrolysis of ATP to the transfer of proteins into and across the cell membrane, serving as an ATP-driven molecular motor driving the stepwise translocation of polypeptide chains across the membrane.</text>
</comment>
<dbReference type="GO" id="GO:0005829">
    <property type="term" value="C:cytosol"/>
    <property type="evidence" value="ECO:0007669"/>
    <property type="project" value="TreeGrafter"/>
</dbReference>
<comment type="catalytic activity">
    <reaction evidence="10">
        <text>ATP + H2O + cellular proteinSide 1 = ADP + phosphate + cellular proteinSide 2.</text>
        <dbReference type="EC" id="7.4.2.8"/>
    </reaction>
</comment>
<dbReference type="PANTHER" id="PTHR30612:SF0">
    <property type="entry name" value="CHLOROPLAST PROTEIN-TRANSPORTING ATPASE"/>
    <property type="match status" value="1"/>
</dbReference>
<gene>
    <name evidence="10" type="primary">secA</name>
    <name evidence="15" type="ORF">HYY20_00810</name>
</gene>
<evidence type="ECO:0000256" key="11">
    <source>
        <dbReference type="SAM" id="MobiDB-lite"/>
    </source>
</evidence>
<dbReference type="GO" id="GO:0005886">
    <property type="term" value="C:plasma membrane"/>
    <property type="evidence" value="ECO:0007669"/>
    <property type="project" value="UniProtKB-SubCell"/>
</dbReference>
<keyword evidence="3 10" id="KW-0963">Cytoplasm</keyword>
<keyword evidence="2 10" id="KW-1003">Cell membrane</keyword>
<feature type="domain" description="Helicase ATP-binding" evidence="12">
    <location>
        <begin position="166"/>
        <end position="343"/>
    </location>
</feature>
<protein>
    <recommendedName>
        <fullName evidence="10">Protein translocase subunit SecA</fullName>
        <ecNumber evidence="10">7.4.2.8</ecNumber>
    </recommendedName>
</protein>
<dbReference type="Pfam" id="PF07517">
    <property type="entry name" value="SecA_DEAD"/>
    <property type="match status" value="1"/>
</dbReference>
<dbReference type="InterPro" id="IPR001650">
    <property type="entry name" value="Helicase_C-like"/>
</dbReference>
<feature type="compositionally biased region" description="Low complexity" evidence="11">
    <location>
        <begin position="20"/>
        <end position="32"/>
    </location>
</feature>
<evidence type="ECO:0000256" key="3">
    <source>
        <dbReference type="ARBA" id="ARBA00022490"/>
    </source>
</evidence>
<keyword evidence="5 10" id="KW-0067">ATP-binding</keyword>
<evidence type="ECO:0000256" key="10">
    <source>
        <dbReference type="HAMAP-Rule" id="MF_01382"/>
    </source>
</evidence>
<comment type="similarity">
    <text evidence="10">Belongs to the SecA family.</text>
</comment>
<dbReference type="CDD" id="cd17928">
    <property type="entry name" value="DEXDc_SecA"/>
    <property type="match status" value="1"/>
</dbReference>
<evidence type="ECO:0000256" key="5">
    <source>
        <dbReference type="ARBA" id="ARBA00022840"/>
    </source>
</evidence>
<keyword evidence="6 10" id="KW-0653">Protein transport</keyword>
<dbReference type="AlphaFoldDB" id="A0A932CLV9"/>
<dbReference type="EC" id="7.4.2.8" evidence="10"/>
<keyword evidence="4 10" id="KW-0547">Nucleotide-binding</keyword>
<evidence type="ECO:0000259" key="12">
    <source>
        <dbReference type="PROSITE" id="PS51192"/>
    </source>
</evidence>
<dbReference type="Pfam" id="PF21090">
    <property type="entry name" value="P-loop_SecA"/>
    <property type="match status" value="2"/>
</dbReference>
<dbReference type="GO" id="GO:0065002">
    <property type="term" value="P:intracellular protein transmembrane transport"/>
    <property type="evidence" value="ECO:0007669"/>
    <property type="project" value="UniProtKB-UniRule"/>
</dbReference>
<evidence type="ECO:0000313" key="15">
    <source>
        <dbReference type="EMBL" id="MBI2875401.1"/>
    </source>
</evidence>
<dbReference type="FunFam" id="3.40.50.300:FF:000429">
    <property type="entry name" value="Preprotein translocase subunit SecA"/>
    <property type="match status" value="1"/>
</dbReference>
<dbReference type="SUPFAM" id="SSF81767">
    <property type="entry name" value="Pre-protein crosslinking domain of SecA"/>
    <property type="match status" value="1"/>
</dbReference>
<dbReference type="InterPro" id="IPR027417">
    <property type="entry name" value="P-loop_NTPase"/>
</dbReference>
<dbReference type="InterPro" id="IPR014001">
    <property type="entry name" value="Helicase_ATP-bd"/>
</dbReference>
<dbReference type="PRINTS" id="PR00906">
    <property type="entry name" value="SECA"/>
</dbReference>
<dbReference type="InterPro" id="IPR014018">
    <property type="entry name" value="SecA_motor_DEAD"/>
</dbReference>
<dbReference type="EMBL" id="JACPRF010000024">
    <property type="protein sequence ID" value="MBI2875401.1"/>
    <property type="molecule type" value="Genomic_DNA"/>
</dbReference>
<feature type="binding site" evidence="10">
    <location>
        <position position="164"/>
    </location>
    <ligand>
        <name>ATP</name>
        <dbReference type="ChEBI" id="CHEBI:30616"/>
    </ligand>
</feature>
<feature type="domain" description="Helicase C-terminal" evidence="13">
    <location>
        <begin position="518"/>
        <end position="677"/>
    </location>
</feature>
<accession>A0A932CLV9</accession>
<comment type="subunit">
    <text evidence="10">Monomer and homodimer. Part of the essential Sec protein translocation apparatus which comprises SecA, SecYEG and auxiliary proteins SecDF. Other proteins may also be involved.</text>
</comment>
<comment type="caution">
    <text evidence="15">The sequence shown here is derived from an EMBL/GenBank/DDBJ whole genome shotgun (WGS) entry which is preliminary data.</text>
</comment>